<dbReference type="PIRSF" id="PIRSF004491">
    <property type="entry name" value="FAD_Synth"/>
    <property type="match status" value="1"/>
</dbReference>
<comment type="catalytic activity">
    <reaction evidence="14 15">
        <text>FMN + ATP + H(+) = FAD + diphosphate</text>
        <dbReference type="Rhea" id="RHEA:17237"/>
        <dbReference type="ChEBI" id="CHEBI:15378"/>
        <dbReference type="ChEBI" id="CHEBI:30616"/>
        <dbReference type="ChEBI" id="CHEBI:33019"/>
        <dbReference type="ChEBI" id="CHEBI:57692"/>
        <dbReference type="ChEBI" id="CHEBI:58210"/>
        <dbReference type="EC" id="2.7.7.2"/>
    </reaction>
</comment>
<dbReference type="EC" id="2.7.7.2" evidence="15"/>
<evidence type="ECO:0000256" key="13">
    <source>
        <dbReference type="ARBA" id="ARBA00047880"/>
    </source>
</evidence>
<dbReference type="Pfam" id="PF01687">
    <property type="entry name" value="Flavokinase"/>
    <property type="match status" value="1"/>
</dbReference>
<evidence type="ECO:0000256" key="6">
    <source>
        <dbReference type="ARBA" id="ARBA00022679"/>
    </source>
</evidence>
<dbReference type="GO" id="GO:0008531">
    <property type="term" value="F:riboflavin kinase activity"/>
    <property type="evidence" value="ECO:0007669"/>
    <property type="project" value="UniProtKB-EC"/>
</dbReference>
<dbReference type="EC" id="2.7.1.26" evidence="15"/>
<evidence type="ECO:0000259" key="16">
    <source>
        <dbReference type="SMART" id="SM00904"/>
    </source>
</evidence>
<keyword evidence="8 15" id="KW-0547">Nucleotide-binding</keyword>
<evidence type="ECO:0000256" key="7">
    <source>
        <dbReference type="ARBA" id="ARBA00022695"/>
    </source>
</evidence>
<evidence type="ECO:0000256" key="9">
    <source>
        <dbReference type="ARBA" id="ARBA00022777"/>
    </source>
</evidence>
<dbReference type="Proteomes" id="UP001253545">
    <property type="component" value="Unassembled WGS sequence"/>
</dbReference>
<dbReference type="Pfam" id="PF06574">
    <property type="entry name" value="FAD_syn"/>
    <property type="match status" value="1"/>
</dbReference>
<dbReference type="Gene3D" id="2.40.30.30">
    <property type="entry name" value="Riboflavin kinase-like"/>
    <property type="match status" value="1"/>
</dbReference>
<dbReference type="InterPro" id="IPR023468">
    <property type="entry name" value="Riboflavin_kinase"/>
</dbReference>
<dbReference type="InterPro" id="IPR023465">
    <property type="entry name" value="Riboflavin_kinase_dom_sf"/>
</dbReference>
<protein>
    <recommendedName>
        <fullName evidence="15">Riboflavin biosynthesis protein</fullName>
    </recommendedName>
    <domain>
        <recommendedName>
            <fullName evidence="15">Riboflavin kinase</fullName>
            <ecNumber evidence="15">2.7.1.26</ecNumber>
        </recommendedName>
        <alternativeName>
            <fullName evidence="15">Flavokinase</fullName>
        </alternativeName>
    </domain>
    <domain>
        <recommendedName>
            <fullName evidence="15">FMN adenylyltransferase</fullName>
            <ecNumber evidence="15">2.7.7.2</ecNumber>
        </recommendedName>
        <alternativeName>
            <fullName evidence="15">FAD pyrophosphorylase</fullName>
        </alternativeName>
        <alternativeName>
            <fullName evidence="15">FAD synthase</fullName>
        </alternativeName>
    </domain>
</protein>
<comment type="catalytic activity">
    <reaction evidence="13 15">
        <text>riboflavin + ATP = FMN + ADP + H(+)</text>
        <dbReference type="Rhea" id="RHEA:14357"/>
        <dbReference type="ChEBI" id="CHEBI:15378"/>
        <dbReference type="ChEBI" id="CHEBI:30616"/>
        <dbReference type="ChEBI" id="CHEBI:57986"/>
        <dbReference type="ChEBI" id="CHEBI:58210"/>
        <dbReference type="ChEBI" id="CHEBI:456216"/>
        <dbReference type="EC" id="2.7.1.26"/>
    </reaction>
</comment>
<evidence type="ECO:0000256" key="8">
    <source>
        <dbReference type="ARBA" id="ARBA00022741"/>
    </source>
</evidence>
<dbReference type="EMBL" id="JAVRHX010000004">
    <property type="protein sequence ID" value="MDT0595835.1"/>
    <property type="molecule type" value="Genomic_DNA"/>
</dbReference>
<dbReference type="GO" id="GO:0003919">
    <property type="term" value="F:FMN adenylyltransferase activity"/>
    <property type="evidence" value="ECO:0007669"/>
    <property type="project" value="UniProtKB-EC"/>
</dbReference>
<keyword evidence="5 15" id="KW-0288">FMN</keyword>
<dbReference type="SUPFAM" id="SSF52374">
    <property type="entry name" value="Nucleotidylyl transferase"/>
    <property type="match status" value="1"/>
</dbReference>
<dbReference type="InterPro" id="IPR015865">
    <property type="entry name" value="Riboflavin_kinase_bac/euk"/>
</dbReference>
<dbReference type="Gene3D" id="3.40.50.620">
    <property type="entry name" value="HUPs"/>
    <property type="match status" value="1"/>
</dbReference>
<keyword evidence="9 15" id="KW-0418">Kinase</keyword>
<evidence type="ECO:0000256" key="2">
    <source>
        <dbReference type="ARBA" id="ARBA00004726"/>
    </source>
</evidence>
<evidence type="ECO:0000256" key="15">
    <source>
        <dbReference type="PIRNR" id="PIRNR004491"/>
    </source>
</evidence>
<sequence length="315" mass="34996">MELIRGLQNINASHHGCVLTIGKFDGVHLGHQAVLRNLLEKAQSLNLPAAVMVFEPQPEELFAPEHAPARLSLLRDKYNALKAIGIDRLICVRFTRTFSNMSPKDFVQSLLVRQLGVKFLVVGDDFKFGHKRAGDYALLQAHSITSGFSLASTQSFRLHDSRISSTAIRDAIARSDFASVNYMLGRAFCVSGKVVHGEKNGRKIGFPTANILLNRHKSPVSGVFACRARTKDAWYDAVVNVGNRPTLNGTKIQLEAHLFDFNADLYGQHIKVDFVDKIRDERKFADFAALQTQINVDAQEAKQILRDDTAKAVVI</sequence>
<gene>
    <name evidence="17" type="primary">ribF</name>
    <name evidence="17" type="ORF">RM552_13325</name>
</gene>
<dbReference type="InterPro" id="IPR014729">
    <property type="entry name" value="Rossmann-like_a/b/a_fold"/>
</dbReference>
<dbReference type="NCBIfam" id="NF004159">
    <property type="entry name" value="PRK05627.1-2"/>
    <property type="match status" value="1"/>
</dbReference>
<keyword evidence="6 15" id="KW-0808">Transferase</keyword>
<evidence type="ECO:0000256" key="3">
    <source>
        <dbReference type="ARBA" id="ARBA00005201"/>
    </source>
</evidence>
<dbReference type="InterPro" id="IPR002606">
    <property type="entry name" value="Riboflavin_kinase_bac"/>
</dbReference>
<dbReference type="PANTHER" id="PTHR22749">
    <property type="entry name" value="RIBOFLAVIN KINASE/FMN ADENYLYLTRANSFERASE"/>
    <property type="match status" value="1"/>
</dbReference>
<evidence type="ECO:0000256" key="12">
    <source>
        <dbReference type="ARBA" id="ARBA00023268"/>
    </source>
</evidence>
<dbReference type="SMART" id="SM00904">
    <property type="entry name" value="Flavokinase"/>
    <property type="match status" value="1"/>
</dbReference>
<dbReference type="NCBIfam" id="NF004162">
    <property type="entry name" value="PRK05627.1-5"/>
    <property type="match status" value="1"/>
</dbReference>
<keyword evidence="11 15" id="KW-0067">ATP-binding</keyword>
<keyword evidence="4 15" id="KW-0285">Flavoprotein</keyword>
<evidence type="ECO:0000256" key="1">
    <source>
        <dbReference type="ARBA" id="ARBA00002121"/>
    </source>
</evidence>
<feature type="domain" description="Riboflavin kinase" evidence="16">
    <location>
        <begin position="183"/>
        <end position="306"/>
    </location>
</feature>
<keyword evidence="7 15" id="KW-0548">Nucleotidyltransferase</keyword>
<evidence type="ECO:0000256" key="11">
    <source>
        <dbReference type="ARBA" id="ARBA00022840"/>
    </source>
</evidence>
<organism evidence="17 18">
    <name type="scientific">Glaciecola petra</name>
    <dbReference type="NCBI Taxonomy" id="3075602"/>
    <lineage>
        <taxon>Bacteria</taxon>
        <taxon>Pseudomonadati</taxon>
        <taxon>Pseudomonadota</taxon>
        <taxon>Gammaproteobacteria</taxon>
        <taxon>Alteromonadales</taxon>
        <taxon>Alteromonadaceae</taxon>
        <taxon>Glaciecola</taxon>
    </lineage>
</organism>
<comment type="similarity">
    <text evidence="15">Belongs to the ribF family.</text>
</comment>
<comment type="pathway">
    <text evidence="3 15">Cofactor biosynthesis; FMN biosynthesis; FMN from riboflavin (ATP route): step 1/1.</text>
</comment>
<dbReference type="CDD" id="cd02064">
    <property type="entry name" value="FAD_synthetase_N"/>
    <property type="match status" value="1"/>
</dbReference>
<evidence type="ECO:0000256" key="5">
    <source>
        <dbReference type="ARBA" id="ARBA00022643"/>
    </source>
</evidence>
<comment type="function">
    <text evidence="1">Catalyzes the phosphorylation of riboflavin to FMN followed by the adenylation of FMN to FAD.</text>
</comment>
<dbReference type="NCBIfam" id="NF004163">
    <property type="entry name" value="PRK05627.1-6"/>
    <property type="match status" value="1"/>
</dbReference>
<evidence type="ECO:0000256" key="4">
    <source>
        <dbReference type="ARBA" id="ARBA00022630"/>
    </source>
</evidence>
<keyword evidence="18" id="KW-1185">Reference proteome</keyword>
<keyword evidence="10 15" id="KW-0274">FAD</keyword>
<dbReference type="InterPro" id="IPR015864">
    <property type="entry name" value="FAD_synthase"/>
</dbReference>
<dbReference type="SUPFAM" id="SSF82114">
    <property type="entry name" value="Riboflavin kinase-like"/>
    <property type="match status" value="1"/>
</dbReference>
<proteinExistence type="inferred from homology"/>
<dbReference type="PANTHER" id="PTHR22749:SF6">
    <property type="entry name" value="RIBOFLAVIN KINASE"/>
    <property type="match status" value="1"/>
</dbReference>
<accession>A0ABU2ZTU9</accession>
<comment type="pathway">
    <text evidence="2 15">Cofactor biosynthesis; FAD biosynthesis; FAD from FMN: step 1/1.</text>
</comment>
<reference evidence="17 18" key="1">
    <citation type="submission" date="2023-09" db="EMBL/GenBank/DDBJ databases">
        <authorList>
            <person name="Rey-Velasco X."/>
        </authorList>
    </citation>
    <scope>NUCLEOTIDE SEQUENCE [LARGE SCALE GENOMIC DNA]</scope>
    <source>
        <strain evidence="17 18">P117</strain>
    </source>
</reference>
<evidence type="ECO:0000313" key="17">
    <source>
        <dbReference type="EMBL" id="MDT0595835.1"/>
    </source>
</evidence>
<dbReference type="NCBIfam" id="TIGR00083">
    <property type="entry name" value="ribF"/>
    <property type="match status" value="1"/>
</dbReference>
<dbReference type="RefSeq" id="WP_311369360.1">
    <property type="nucleotide sequence ID" value="NZ_JAVRHX010000004.1"/>
</dbReference>
<dbReference type="NCBIfam" id="NF004160">
    <property type="entry name" value="PRK05627.1-3"/>
    <property type="match status" value="1"/>
</dbReference>
<evidence type="ECO:0000256" key="14">
    <source>
        <dbReference type="ARBA" id="ARBA00049494"/>
    </source>
</evidence>
<name>A0ABU2ZTU9_9ALTE</name>
<keyword evidence="12" id="KW-0511">Multifunctional enzyme</keyword>
<evidence type="ECO:0000313" key="18">
    <source>
        <dbReference type="Proteomes" id="UP001253545"/>
    </source>
</evidence>
<comment type="caution">
    <text evidence="17">The sequence shown here is derived from an EMBL/GenBank/DDBJ whole genome shotgun (WGS) entry which is preliminary data.</text>
</comment>
<evidence type="ECO:0000256" key="10">
    <source>
        <dbReference type="ARBA" id="ARBA00022827"/>
    </source>
</evidence>